<accession>A0A381Y8E8</accession>
<gene>
    <name evidence="2" type="ORF">METZ01_LOCUS126138</name>
</gene>
<evidence type="ECO:0000256" key="1">
    <source>
        <dbReference type="SAM" id="MobiDB-lite"/>
    </source>
</evidence>
<name>A0A381Y8E8_9ZZZZ</name>
<feature type="compositionally biased region" description="Polar residues" evidence="1">
    <location>
        <begin position="26"/>
        <end position="44"/>
    </location>
</feature>
<dbReference type="AlphaFoldDB" id="A0A381Y8E8"/>
<protein>
    <submittedName>
        <fullName evidence="2">Uncharacterized protein</fullName>
    </submittedName>
</protein>
<sequence>MFKKKKSGFDGLGGSSFGEDMDRGLGTNTTDDSTFTGLGGNSFNDDMEMGLGKTPQSQPKKKSGPKSLLDEWSDAAGSGW</sequence>
<evidence type="ECO:0000313" key="2">
    <source>
        <dbReference type="EMBL" id="SVA73284.1"/>
    </source>
</evidence>
<proteinExistence type="predicted"/>
<organism evidence="2">
    <name type="scientific">marine metagenome</name>
    <dbReference type="NCBI Taxonomy" id="408172"/>
    <lineage>
        <taxon>unclassified sequences</taxon>
        <taxon>metagenomes</taxon>
        <taxon>ecological metagenomes</taxon>
    </lineage>
</organism>
<dbReference type="EMBL" id="UINC01017624">
    <property type="protein sequence ID" value="SVA73284.1"/>
    <property type="molecule type" value="Genomic_DNA"/>
</dbReference>
<feature type="region of interest" description="Disordered" evidence="1">
    <location>
        <begin position="1"/>
        <end position="80"/>
    </location>
</feature>
<reference evidence="2" key="1">
    <citation type="submission" date="2018-05" db="EMBL/GenBank/DDBJ databases">
        <authorList>
            <person name="Lanie J.A."/>
            <person name="Ng W.-L."/>
            <person name="Kazmierczak K.M."/>
            <person name="Andrzejewski T.M."/>
            <person name="Davidsen T.M."/>
            <person name="Wayne K.J."/>
            <person name="Tettelin H."/>
            <person name="Glass J.I."/>
            <person name="Rusch D."/>
            <person name="Podicherti R."/>
            <person name="Tsui H.-C.T."/>
            <person name="Winkler M.E."/>
        </authorList>
    </citation>
    <scope>NUCLEOTIDE SEQUENCE</scope>
</reference>